<dbReference type="HOGENOM" id="CLU_332337_0_0_1"/>
<protein>
    <submittedName>
        <fullName evidence="1">Uncharacterized protein</fullName>
    </submittedName>
</protein>
<accession>V9DHK4</accession>
<dbReference type="EMBL" id="KB822703">
    <property type="protein sequence ID" value="ETI26176.1"/>
    <property type="molecule type" value="Genomic_DNA"/>
</dbReference>
<dbReference type="VEuPathDB" id="FungiDB:G647_02953"/>
<sequence length="845" mass="91250">MVKLKGWLTGSFPISLTLIITLCCSLLSAGPVRRDDLLATPTPDGLSSVGVHSRSAIRSHGHTHPGHFPPFPPHAAPTRDVKLEAPGAHQLTNPDTDLNNYAINCNNNHKDTNDCGKKGFSCNSNGVLATSHPVTDYFCLASCWCQSLLSPPKPIPCIVKNGRTCLVDNGIATNADTGEVVGDVSQAKTLSDGTLDFTALVEKRNTDLVHDYALVCGDRVLTGLCQAYEHRYSCNGNGRVIHAGLAERTCEAICQCINLVPRPRIPVPCYADTRKNVQHCHVIDDSIYDANGTVVGNVTEATFLPNGTLKYTPTMLEKREALSHDYALVCAENRATTNACAGDPWKYTCNSKGKVTRKGKSSKICKDSCHCVNLKPRPKCIISPHVRVHCHMVEDTIYDENGTILGNSTNAVVHSNGTYDLTMLFAQDSNVGDNSKTAMLPASSTVTHSPVLAATPTSGSLGGFSGFTEVVARDANKAVKVSIPVVTKVSAVPTTTPSNTLDFSTPTQLPHENVALSSRSGPDFTPQSLATEGRFDVQCAAHGEYSQSLTDRCMSAHYTCLRIPIYPLAMLHHTGTPDAECSAKCKCLASFPKAMVADTADLAPAAISSATASPGDSLQPVQFECWSKDKYNDTLTQHCWNNDYGCLELVHDTWLYTLHHWGDEIPECTHSCRCPNLTRRDARQSIHPKPFLPARNDPVQSPNKYKLSCGNLHDGPEFCSSADLGYFCTANMTVARNTTVHNNDAAWCDASCSCIFADAVPCINRWGIPRCRELVDGTVRHADDMKVVLAYTSNVVVLANGTLLIDKAQGGFFPFVATESGFLHDGNGTSMVFKVSTNWNGTGNV</sequence>
<name>V9DHK4_9EURO</name>
<organism evidence="1 2">
    <name type="scientific">Cladophialophora carrionii CBS 160.54</name>
    <dbReference type="NCBI Taxonomy" id="1279043"/>
    <lineage>
        <taxon>Eukaryota</taxon>
        <taxon>Fungi</taxon>
        <taxon>Dikarya</taxon>
        <taxon>Ascomycota</taxon>
        <taxon>Pezizomycotina</taxon>
        <taxon>Eurotiomycetes</taxon>
        <taxon>Chaetothyriomycetidae</taxon>
        <taxon>Chaetothyriales</taxon>
        <taxon>Herpotrichiellaceae</taxon>
        <taxon>Cladophialophora</taxon>
    </lineage>
</organism>
<dbReference type="GeneID" id="19981446"/>
<dbReference type="OrthoDB" id="4158066at2759"/>
<dbReference type="Proteomes" id="UP000030678">
    <property type="component" value="Unassembled WGS sequence"/>
</dbReference>
<gene>
    <name evidence="1" type="ORF">G647_02953</name>
</gene>
<reference evidence="1 2" key="1">
    <citation type="submission" date="2013-03" db="EMBL/GenBank/DDBJ databases">
        <title>The Genome Sequence of Cladophialophora carrionii CBS 160.54.</title>
        <authorList>
            <consortium name="The Broad Institute Genomics Platform"/>
            <person name="Cuomo C."/>
            <person name="de Hoog S."/>
            <person name="Gorbushina A."/>
            <person name="Walker B."/>
            <person name="Young S.K."/>
            <person name="Zeng Q."/>
            <person name="Gargeya S."/>
            <person name="Fitzgerald M."/>
            <person name="Haas B."/>
            <person name="Abouelleil A."/>
            <person name="Allen A.W."/>
            <person name="Alvarado L."/>
            <person name="Arachchi H.M."/>
            <person name="Berlin A.M."/>
            <person name="Chapman S.B."/>
            <person name="Gainer-Dewar J."/>
            <person name="Goldberg J."/>
            <person name="Griggs A."/>
            <person name="Gujja S."/>
            <person name="Hansen M."/>
            <person name="Howarth C."/>
            <person name="Imamovic A."/>
            <person name="Ireland A."/>
            <person name="Larimer J."/>
            <person name="McCowan C."/>
            <person name="Murphy C."/>
            <person name="Pearson M."/>
            <person name="Poon T.W."/>
            <person name="Priest M."/>
            <person name="Roberts A."/>
            <person name="Saif S."/>
            <person name="Shea T."/>
            <person name="Sisk P."/>
            <person name="Sykes S."/>
            <person name="Wortman J."/>
            <person name="Nusbaum C."/>
            <person name="Birren B."/>
        </authorList>
    </citation>
    <scope>NUCLEOTIDE SEQUENCE [LARGE SCALE GENOMIC DNA]</scope>
    <source>
        <strain evidence="1 2">CBS 160.54</strain>
    </source>
</reference>
<dbReference type="AlphaFoldDB" id="V9DHK4"/>
<proteinExistence type="predicted"/>
<dbReference type="RefSeq" id="XP_008725521.1">
    <property type="nucleotide sequence ID" value="XM_008727299.1"/>
</dbReference>
<evidence type="ECO:0000313" key="1">
    <source>
        <dbReference type="EMBL" id="ETI26176.1"/>
    </source>
</evidence>
<evidence type="ECO:0000313" key="2">
    <source>
        <dbReference type="Proteomes" id="UP000030678"/>
    </source>
</evidence>